<reference evidence="3 4" key="1">
    <citation type="submission" date="2024-05" db="EMBL/GenBank/DDBJ databases">
        <title>Haplotype-resolved chromosome-level genome assembly of Huyou (Citrus changshanensis).</title>
        <authorList>
            <person name="Miao C."/>
            <person name="Chen W."/>
            <person name="Wu Y."/>
            <person name="Wang L."/>
            <person name="Zhao S."/>
            <person name="Grierson D."/>
            <person name="Xu C."/>
            <person name="Chen K."/>
        </authorList>
    </citation>
    <scope>NUCLEOTIDE SEQUENCE [LARGE SCALE GENOMIC DNA]</scope>
    <source>
        <strain evidence="3">01-14</strain>
        <tissue evidence="3">Leaf</tissue>
    </source>
</reference>
<name>A0AAP0MBC0_9ROSI</name>
<feature type="transmembrane region" description="Helical" evidence="1">
    <location>
        <begin position="102"/>
        <end position="119"/>
    </location>
</feature>
<evidence type="ECO:0000313" key="3">
    <source>
        <dbReference type="EMBL" id="KAK9202238.1"/>
    </source>
</evidence>
<evidence type="ECO:0000256" key="1">
    <source>
        <dbReference type="SAM" id="Phobius"/>
    </source>
</evidence>
<accession>A0AAP0MBC0</accession>
<organism evidence="3 4">
    <name type="scientific">Citrus x changshan-huyou</name>
    <dbReference type="NCBI Taxonomy" id="2935761"/>
    <lineage>
        <taxon>Eukaryota</taxon>
        <taxon>Viridiplantae</taxon>
        <taxon>Streptophyta</taxon>
        <taxon>Embryophyta</taxon>
        <taxon>Tracheophyta</taxon>
        <taxon>Spermatophyta</taxon>
        <taxon>Magnoliopsida</taxon>
        <taxon>eudicotyledons</taxon>
        <taxon>Gunneridae</taxon>
        <taxon>Pentapetalae</taxon>
        <taxon>rosids</taxon>
        <taxon>malvids</taxon>
        <taxon>Sapindales</taxon>
        <taxon>Rutaceae</taxon>
        <taxon>Aurantioideae</taxon>
        <taxon>Citrus</taxon>
    </lineage>
</organism>
<feature type="chain" id="PRO_5042953603" evidence="2">
    <location>
        <begin position="30"/>
        <end position="133"/>
    </location>
</feature>
<evidence type="ECO:0000256" key="2">
    <source>
        <dbReference type="SAM" id="SignalP"/>
    </source>
</evidence>
<evidence type="ECO:0000313" key="4">
    <source>
        <dbReference type="Proteomes" id="UP001428341"/>
    </source>
</evidence>
<gene>
    <name evidence="3" type="ORF">WN944_017448</name>
</gene>
<comment type="caution">
    <text evidence="3">The sequence shown here is derived from an EMBL/GenBank/DDBJ whole genome shotgun (WGS) entry which is preliminary data.</text>
</comment>
<feature type="transmembrane region" description="Helical" evidence="1">
    <location>
        <begin position="53"/>
        <end position="73"/>
    </location>
</feature>
<keyword evidence="1" id="KW-0812">Transmembrane</keyword>
<keyword evidence="4" id="KW-1185">Reference proteome</keyword>
<sequence length="133" mass="14965">MEVITSRVFVCFLALLGLILAIVSPAVEAQSPATAPAPAPSSDGRLSSLRINLNLSFWLFFLSRMITEFVLLFRNINRPRDRVLADAGGSASYIPHPPTRRIFLLQLLLNYFLLLNLRILRSWGWMMGQCMSV</sequence>
<keyword evidence="1" id="KW-0472">Membrane</keyword>
<keyword evidence="1" id="KW-1133">Transmembrane helix</keyword>
<proteinExistence type="predicted"/>
<protein>
    <submittedName>
        <fullName evidence="3">Uncharacterized protein</fullName>
    </submittedName>
</protein>
<dbReference type="Proteomes" id="UP001428341">
    <property type="component" value="Unassembled WGS sequence"/>
</dbReference>
<feature type="signal peptide" evidence="2">
    <location>
        <begin position="1"/>
        <end position="29"/>
    </location>
</feature>
<keyword evidence="2" id="KW-0732">Signal</keyword>
<dbReference type="EMBL" id="JBCGBO010000005">
    <property type="protein sequence ID" value="KAK9202238.1"/>
    <property type="molecule type" value="Genomic_DNA"/>
</dbReference>
<dbReference type="AlphaFoldDB" id="A0AAP0MBC0"/>